<evidence type="ECO:0000313" key="1">
    <source>
        <dbReference type="EMBL" id="KAG7442008.1"/>
    </source>
</evidence>
<name>A0A9P8AN71_9AGAR</name>
<dbReference type="RefSeq" id="XP_043035508.1">
    <property type="nucleotide sequence ID" value="XM_043177726.1"/>
</dbReference>
<dbReference type="AlphaFoldDB" id="A0A9P8AN71"/>
<comment type="caution">
    <text evidence="1">The sequence shown here is derived from an EMBL/GenBank/DDBJ whole genome shotgun (WGS) entry which is preliminary data.</text>
</comment>
<dbReference type="Proteomes" id="UP000812287">
    <property type="component" value="Unassembled WGS sequence"/>
</dbReference>
<accession>A0A9P8AN71</accession>
<dbReference type="EMBL" id="MU250555">
    <property type="protein sequence ID" value="KAG7442008.1"/>
    <property type="molecule type" value="Genomic_DNA"/>
</dbReference>
<dbReference type="OrthoDB" id="2970079at2759"/>
<proteinExistence type="predicted"/>
<sequence length="185" mass="20872">MVVLKLGPVEYRQLGSSGLRVSVPIREGAKLRVKMDIDTASAQKRSAKPELLSRARVSFMMDHVLLTIHSGDPKLIAPSYKFFPPQRQRGCSFSGWHTPRIINHRPGAILDGRSNSLPDVFDKDYHQVLNNCRRARGELLLDSKRNLTKMERALFTDLYVLTSALSPVHKANPRVPNQPSRQHPS</sequence>
<gene>
    <name evidence="1" type="ORF">BT62DRAFT_1011050</name>
</gene>
<reference evidence="1" key="1">
    <citation type="submission" date="2020-11" db="EMBL/GenBank/DDBJ databases">
        <title>Adaptations for nitrogen fixation in a non-lichenized fungal sporocarp promotes dispersal by wood-feeding termites.</title>
        <authorList>
            <consortium name="DOE Joint Genome Institute"/>
            <person name="Koch R.A."/>
            <person name="Yoon G."/>
            <person name="Arayal U."/>
            <person name="Lail K."/>
            <person name="Amirebrahimi M."/>
            <person name="Labutti K."/>
            <person name="Lipzen A."/>
            <person name="Riley R."/>
            <person name="Barry K."/>
            <person name="Henrissat B."/>
            <person name="Grigoriev I.V."/>
            <person name="Herr J.R."/>
            <person name="Aime M.C."/>
        </authorList>
    </citation>
    <scope>NUCLEOTIDE SEQUENCE</scope>
    <source>
        <strain evidence="1">MCA 3950</strain>
    </source>
</reference>
<organism evidence="1 2">
    <name type="scientific">Guyanagaster necrorhizus</name>
    <dbReference type="NCBI Taxonomy" id="856835"/>
    <lineage>
        <taxon>Eukaryota</taxon>
        <taxon>Fungi</taxon>
        <taxon>Dikarya</taxon>
        <taxon>Basidiomycota</taxon>
        <taxon>Agaricomycotina</taxon>
        <taxon>Agaricomycetes</taxon>
        <taxon>Agaricomycetidae</taxon>
        <taxon>Agaricales</taxon>
        <taxon>Marasmiineae</taxon>
        <taxon>Physalacriaceae</taxon>
        <taxon>Guyanagaster</taxon>
    </lineage>
</organism>
<evidence type="ECO:0000313" key="2">
    <source>
        <dbReference type="Proteomes" id="UP000812287"/>
    </source>
</evidence>
<keyword evidence="2" id="KW-1185">Reference proteome</keyword>
<protein>
    <submittedName>
        <fullName evidence="1">Uncharacterized protein</fullName>
    </submittedName>
</protein>
<dbReference type="GeneID" id="66100013"/>